<dbReference type="InterPro" id="IPR002716">
    <property type="entry name" value="PIN_dom"/>
</dbReference>
<gene>
    <name evidence="2" type="ORF">ACFSJC_12235</name>
</gene>
<sequence length="144" mass="15547">MAAQTKALFDLTVLVDALIGEAADQPDSIAALQLVTNGEVDGYLCATAIDSLNDILSRSHGSLRARSQLVELRSMLNIAPVDAVVVDAAMALEWEYFDDALTHECARVNGIDRLVTLNPHDFINPSISILAPVEFLKEVQTARA</sequence>
<evidence type="ECO:0000259" key="1">
    <source>
        <dbReference type="Pfam" id="PF13470"/>
    </source>
</evidence>
<protein>
    <submittedName>
        <fullName evidence="2">PIN domain-containing protein</fullName>
    </submittedName>
</protein>
<dbReference type="Pfam" id="PF13470">
    <property type="entry name" value="PIN_3"/>
    <property type="match status" value="1"/>
</dbReference>
<evidence type="ECO:0000313" key="2">
    <source>
        <dbReference type="EMBL" id="MFD2112610.1"/>
    </source>
</evidence>
<name>A0ABW4YA24_9GAMM</name>
<dbReference type="Proteomes" id="UP001597337">
    <property type="component" value="Unassembled WGS sequence"/>
</dbReference>
<accession>A0ABW4YA24</accession>
<comment type="caution">
    <text evidence="2">The sequence shown here is derived from an EMBL/GenBank/DDBJ whole genome shotgun (WGS) entry which is preliminary data.</text>
</comment>
<reference evidence="3" key="1">
    <citation type="journal article" date="2019" name="Int. J. Syst. Evol. Microbiol.">
        <title>The Global Catalogue of Microorganisms (GCM) 10K type strain sequencing project: providing services to taxonomists for standard genome sequencing and annotation.</title>
        <authorList>
            <consortium name="The Broad Institute Genomics Platform"/>
            <consortium name="The Broad Institute Genome Sequencing Center for Infectious Disease"/>
            <person name="Wu L."/>
            <person name="Ma J."/>
        </authorList>
    </citation>
    <scope>NUCLEOTIDE SEQUENCE [LARGE SCALE GENOMIC DNA]</scope>
    <source>
        <strain evidence="3">KACC 12597</strain>
    </source>
</reference>
<dbReference type="RefSeq" id="WP_386027049.1">
    <property type="nucleotide sequence ID" value="NZ_JBHUHX010000032.1"/>
</dbReference>
<feature type="domain" description="PIN" evidence="1">
    <location>
        <begin position="6"/>
        <end position="118"/>
    </location>
</feature>
<dbReference type="InterPro" id="IPR029060">
    <property type="entry name" value="PIN-like_dom_sf"/>
</dbReference>
<organism evidence="2 3">
    <name type="scientific">Thiorhodococcus fuscus</name>
    <dbReference type="NCBI Taxonomy" id="527200"/>
    <lineage>
        <taxon>Bacteria</taxon>
        <taxon>Pseudomonadati</taxon>
        <taxon>Pseudomonadota</taxon>
        <taxon>Gammaproteobacteria</taxon>
        <taxon>Chromatiales</taxon>
        <taxon>Chromatiaceae</taxon>
        <taxon>Thiorhodococcus</taxon>
    </lineage>
</organism>
<dbReference type="EMBL" id="JBHUHX010000032">
    <property type="protein sequence ID" value="MFD2112610.1"/>
    <property type="molecule type" value="Genomic_DNA"/>
</dbReference>
<proteinExistence type="predicted"/>
<dbReference type="SUPFAM" id="SSF88723">
    <property type="entry name" value="PIN domain-like"/>
    <property type="match status" value="1"/>
</dbReference>
<keyword evidence="3" id="KW-1185">Reference proteome</keyword>
<evidence type="ECO:0000313" key="3">
    <source>
        <dbReference type="Proteomes" id="UP001597337"/>
    </source>
</evidence>